<dbReference type="SUPFAM" id="SSF50022">
    <property type="entry name" value="ISP domain"/>
    <property type="match status" value="1"/>
</dbReference>
<dbReference type="GO" id="GO:0016020">
    <property type="term" value="C:membrane"/>
    <property type="evidence" value="ECO:0007669"/>
    <property type="project" value="InterPro"/>
</dbReference>
<dbReference type="GO" id="GO:0051537">
    <property type="term" value="F:2 iron, 2 sulfur cluster binding"/>
    <property type="evidence" value="ECO:0007669"/>
    <property type="project" value="UniProtKB-KW"/>
</dbReference>
<dbReference type="InterPro" id="IPR017941">
    <property type="entry name" value="Rieske_2Fe-2S"/>
</dbReference>
<dbReference type="Gene3D" id="2.102.10.10">
    <property type="entry name" value="Rieske [2Fe-2S] iron-sulphur domain"/>
    <property type="match status" value="1"/>
</dbReference>
<keyword evidence="3" id="KW-0408">Iron</keyword>
<dbReference type="Pfam" id="PF00355">
    <property type="entry name" value="Rieske"/>
    <property type="match status" value="1"/>
</dbReference>
<dbReference type="PRINTS" id="PR00162">
    <property type="entry name" value="RIESKE"/>
</dbReference>
<feature type="domain" description="Rieske" evidence="7">
    <location>
        <begin position="20"/>
        <end position="112"/>
    </location>
</feature>
<dbReference type="PANTHER" id="PTHR10134">
    <property type="entry name" value="CYTOCHROME B-C1 COMPLEX SUBUNIT RIESKE, MITOCHONDRIAL"/>
    <property type="match status" value="1"/>
</dbReference>
<dbReference type="AlphaFoldDB" id="A0AAU7DF97"/>
<proteinExistence type="predicted"/>
<dbReference type="InterPro" id="IPR014349">
    <property type="entry name" value="Rieske_Fe-S_prot"/>
</dbReference>
<dbReference type="InterPro" id="IPR036922">
    <property type="entry name" value="Rieske_2Fe-2S_sf"/>
</dbReference>
<protein>
    <submittedName>
        <fullName evidence="8">Rieske 2Fe-2S domain-containing protein</fullName>
    </submittedName>
</protein>
<dbReference type="GO" id="GO:0046872">
    <property type="term" value="F:metal ion binding"/>
    <property type="evidence" value="ECO:0007669"/>
    <property type="project" value="UniProtKB-KW"/>
</dbReference>
<dbReference type="PROSITE" id="PS51296">
    <property type="entry name" value="RIESKE"/>
    <property type="match status" value="1"/>
</dbReference>
<dbReference type="EMBL" id="CP121196">
    <property type="protein sequence ID" value="XBH16349.1"/>
    <property type="molecule type" value="Genomic_DNA"/>
</dbReference>
<reference evidence="8" key="1">
    <citation type="submission" date="2023-03" db="EMBL/GenBank/DDBJ databases">
        <title>Edaphobacter sp.</title>
        <authorList>
            <person name="Huber K.J."/>
            <person name="Papendorf J."/>
            <person name="Pilke C."/>
            <person name="Bunk B."/>
            <person name="Sproeer C."/>
            <person name="Pester M."/>
        </authorList>
    </citation>
    <scope>NUCLEOTIDE SEQUENCE</scope>
    <source>
        <strain evidence="8">DSM 110680</strain>
    </source>
</reference>
<evidence type="ECO:0000256" key="1">
    <source>
        <dbReference type="ARBA" id="ARBA00022714"/>
    </source>
</evidence>
<dbReference type="RefSeq" id="WP_348261578.1">
    <property type="nucleotide sequence ID" value="NZ_CP121196.1"/>
</dbReference>
<evidence type="ECO:0000256" key="5">
    <source>
        <dbReference type="ARBA" id="ARBA00023157"/>
    </source>
</evidence>
<dbReference type="InterPro" id="IPR005805">
    <property type="entry name" value="Rieske_Fe-S_prot_C"/>
</dbReference>
<organism evidence="8">
    <name type="scientific">Telmatobacter sp. DSM 110680</name>
    <dbReference type="NCBI Taxonomy" id="3036704"/>
    <lineage>
        <taxon>Bacteria</taxon>
        <taxon>Pseudomonadati</taxon>
        <taxon>Acidobacteriota</taxon>
        <taxon>Terriglobia</taxon>
        <taxon>Terriglobales</taxon>
        <taxon>Acidobacteriaceae</taxon>
        <taxon>Telmatobacter</taxon>
    </lineage>
</organism>
<keyword evidence="1" id="KW-0001">2Fe-2S</keyword>
<evidence type="ECO:0000313" key="8">
    <source>
        <dbReference type="EMBL" id="XBH16349.1"/>
    </source>
</evidence>
<evidence type="ECO:0000256" key="6">
    <source>
        <dbReference type="ARBA" id="ARBA00034078"/>
    </source>
</evidence>
<accession>A0AAU7DF97</accession>
<evidence type="ECO:0000256" key="2">
    <source>
        <dbReference type="ARBA" id="ARBA00022723"/>
    </source>
</evidence>
<keyword evidence="4" id="KW-0411">Iron-sulfur</keyword>
<sequence>MAAVVRFLMPSVFYEPPQTFKIGQPADFPFGPPTFLVDEKIFVFRDRDKGFAVASAVCTHLGCTVAHFQSDERFHCPCHGSVFAPDGSVIHGPAPRGLQWFEVTQARDGMLRVDKDKVVPPSYRLMV</sequence>
<name>A0AAU7DF97_9BACT</name>
<comment type="cofactor">
    <cofactor evidence="6">
        <name>[2Fe-2S] cluster</name>
        <dbReference type="ChEBI" id="CHEBI:190135"/>
    </cofactor>
</comment>
<evidence type="ECO:0000259" key="7">
    <source>
        <dbReference type="PROSITE" id="PS51296"/>
    </source>
</evidence>
<evidence type="ECO:0000256" key="4">
    <source>
        <dbReference type="ARBA" id="ARBA00023014"/>
    </source>
</evidence>
<keyword evidence="2" id="KW-0479">Metal-binding</keyword>
<keyword evidence="5" id="KW-1015">Disulfide bond</keyword>
<gene>
    <name evidence="8" type="ORF">P8935_17460</name>
</gene>
<evidence type="ECO:0000256" key="3">
    <source>
        <dbReference type="ARBA" id="ARBA00023004"/>
    </source>
</evidence>